<evidence type="ECO:0000259" key="1">
    <source>
        <dbReference type="Pfam" id="PF00483"/>
    </source>
</evidence>
<dbReference type="CDD" id="cd04189">
    <property type="entry name" value="G1P_TT_long"/>
    <property type="match status" value="1"/>
</dbReference>
<dbReference type="InterPro" id="IPR029044">
    <property type="entry name" value="Nucleotide-diphossugar_trans"/>
</dbReference>
<name>A0A9X4MDH9_9CYAN</name>
<gene>
    <name evidence="2" type="ORF">FEV09_21515</name>
</gene>
<dbReference type="Gene3D" id="3.90.550.10">
    <property type="entry name" value="Spore Coat Polysaccharide Biosynthesis Protein SpsA, Chain A"/>
    <property type="match status" value="1"/>
</dbReference>
<keyword evidence="3" id="KW-1185">Reference proteome</keyword>
<dbReference type="AlphaFoldDB" id="A0A9X4MDH9"/>
<dbReference type="GO" id="GO:0008879">
    <property type="term" value="F:glucose-1-phosphate thymidylyltransferase activity"/>
    <property type="evidence" value="ECO:0007669"/>
    <property type="project" value="UniProtKB-EC"/>
</dbReference>
<dbReference type="SUPFAM" id="SSF53448">
    <property type="entry name" value="Nucleotide-diphospho-sugar transferases"/>
    <property type="match status" value="1"/>
</dbReference>
<evidence type="ECO:0000313" key="2">
    <source>
        <dbReference type="EMBL" id="MDG3497122.1"/>
    </source>
</evidence>
<dbReference type="Proteomes" id="UP001152872">
    <property type="component" value="Unassembled WGS sequence"/>
</dbReference>
<dbReference type="Gene3D" id="2.160.10.10">
    <property type="entry name" value="Hexapeptide repeat proteins"/>
    <property type="match status" value="1"/>
</dbReference>
<reference evidence="2" key="1">
    <citation type="submission" date="2019-05" db="EMBL/GenBank/DDBJ databases">
        <title>Whole genome sequencing of Pseudanabaena catenata USMAC16.</title>
        <authorList>
            <person name="Khan Z."/>
            <person name="Omar W.M."/>
            <person name="Convey P."/>
            <person name="Merican F."/>
            <person name="Najimudin N."/>
        </authorList>
    </citation>
    <scope>NUCLEOTIDE SEQUENCE</scope>
    <source>
        <strain evidence="2">USMAC16</strain>
    </source>
</reference>
<feature type="domain" description="Nucleotidyl transferase" evidence="1">
    <location>
        <begin position="2"/>
        <end position="236"/>
    </location>
</feature>
<sequence length="357" mass="39008">MKALILSGGKGTRLRPLTYTGAKQLVPVANKPILWYCIESIVAAGITDIGIVISPETGDEVRNKTGNGDRFGANITYVLQDKPAGLAHAVKTAQPYLGDDSFIMFLGDNLIESQLDTFLNDFAQKQLDALILLRQVPDPSAFGVVTVDATGKVLRLVEKPKNPESNLALVGVYFFKSIIHDAIAQISPSFRGELEITDAIQKLIDTKQKVEASELEGWWLDTGKKDDILVANQILLDTRLKSQNLGEVDSASNISGRVQIGKGSQIINCKIRGPVIIGNDCHLEHAYIGPYTSISDRVTIVDTDIEHSVILNDTTITGIHQRIVDSVIGQRVLMKVSPKRPQALRFLVGDDSQLEIM</sequence>
<evidence type="ECO:0000313" key="3">
    <source>
        <dbReference type="Proteomes" id="UP001152872"/>
    </source>
</evidence>
<keyword evidence="2" id="KW-0548">Nucleotidyltransferase</keyword>
<organism evidence="2 3">
    <name type="scientific">Pseudanabaena catenata USMAC16</name>
    <dbReference type="NCBI Taxonomy" id="1855837"/>
    <lineage>
        <taxon>Bacteria</taxon>
        <taxon>Bacillati</taxon>
        <taxon>Cyanobacteriota</taxon>
        <taxon>Cyanophyceae</taxon>
        <taxon>Pseudanabaenales</taxon>
        <taxon>Pseudanabaenaceae</taxon>
        <taxon>Pseudanabaena</taxon>
    </lineage>
</organism>
<dbReference type="EC" id="2.7.7.24" evidence="2"/>
<accession>A0A9X4MDH9</accession>
<dbReference type="InterPro" id="IPR005835">
    <property type="entry name" value="NTP_transferase_dom"/>
</dbReference>
<dbReference type="PANTHER" id="PTHR42883:SF2">
    <property type="entry name" value="THYMIDYLYLTRANSFERASE"/>
    <property type="match status" value="1"/>
</dbReference>
<dbReference type="EMBL" id="VBTY01000283">
    <property type="protein sequence ID" value="MDG3497122.1"/>
    <property type="molecule type" value="Genomic_DNA"/>
</dbReference>
<dbReference type="NCBIfam" id="TIGR01208">
    <property type="entry name" value="rmlA_long"/>
    <property type="match status" value="1"/>
</dbReference>
<dbReference type="Pfam" id="PF00483">
    <property type="entry name" value="NTP_transferase"/>
    <property type="match status" value="1"/>
</dbReference>
<keyword evidence="2" id="KW-0808">Transferase</keyword>
<protein>
    <submittedName>
        <fullName evidence="2">Glucose-1-phosphate thymidylyltransferase</fullName>
        <ecNumber evidence="2">2.7.7.24</ecNumber>
    </submittedName>
</protein>
<dbReference type="PANTHER" id="PTHR42883">
    <property type="entry name" value="GLUCOSE-1-PHOSPHATE THYMIDYLTRANSFERASE"/>
    <property type="match status" value="1"/>
</dbReference>
<proteinExistence type="predicted"/>
<dbReference type="InterPro" id="IPR005908">
    <property type="entry name" value="G1P_thy_trans_l"/>
</dbReference>
<dbReference type="RefSeq" id="WP_009629329.1">
    <property type="nucleotide sequence ID" value="NZ_VBTY01000283.1"/>
</dbReference>
<comment type="caution">
    <text evidence="2">The sequence shown here is derived from an EMBL/GenBank/DDBJ whole genome shotgun (WGS) entry which is preliminary data.</text>
</comment>